<organism evidence="2 3">
    <name type="scientific">Mycena citricolor</name>
    <dbReference type="NCBI Taxonomy" id="2018698"/>
    <lineage>
        <taxon>Eukaryota</taxon>
        <taxon>Fungi</taxon>
        <taxon>Dikarya</taxon>
        <taxon>Basidiomycota</taxon>
        <taxon>Agaricomycotina</taxon>
        <taxon>Agaricomycetes</taxon>
        <taxon>Agaricomycetidae</taxon>
        <taxon>Agaricales</taxon>
        <taxon>Marasmiineae</taxon>
        <taxon>Mycenaceae</taxon>
        <taxon>Mycena</taxon>
    </lineage>
</organism>
<comment type="caution">
    <text evidence="2">The sequence shown here is derived from an EMBL/GenBank/DDBJ whole genome shotgun (WGS) entry which is preliminary data.</text>
</comment>
<dbReference type="Proteomes" id="UP001295794">
    <property type="component" value="Unassembled WGS sequence"/>
</dbReference>
<name>A0AAD2K3Q7_9AGAR</name>
<feature type="domain" description="Endonuclease/exonuclease/phosphatase" evidence="1">
    <location>
        <begin position="84"/>
        <end position="217"/>
    </location>
</feature>
<gene>
    <name evidence="2" type="ORF">MYCIT1_LOCUS25724</name>
</gene>
<protein>
    <recommendedName>
        <fullName evidence="1">Endonuclease/exonuclease/phosphatase domain-containing protein</fullName>
    </recommendedName>
</protein>
<dbReference type="AlphaFoldDB" id="A0AAD2K3Q7"/>
<dbReference type="InterPro" id="IPR005135">
    <property type="entry name" value="Endo/exonuclease/phosphatase"/>
</dbReference>
<proteinExistence type="predicted"/>
<dbReference type="InterPro" id="IPR036691">
    <property type="entry name" value="Endo/exonu/phosph_ase_sf"/>
</dbReference>
<dbReference type="GO" id="GO:0003824">
    <property type="term" value="F:catalytic activity"/>
    <property type="evidence" value="ECO:0007669"/>
    <property type="project" value="InterPro"/>
</dbReference>
<evidence type="ECO:0000313" key="3">
    <source>
        <dbReference type="Proteomes" id="UP001295794"/>
    </source>
</evidence>
<evidence type="ECO:0000259" key="1">
    <source>
        <dbReference type="Pfam" id="PF14529"/>
    </source>
</evidence>
<accession>A0AAD2K3Q7</accession>
<reference evidence="2" key="1">
    <citation type="submission" date="2023-11" db="EMBL/GenBank/DDBJ databases">
        <authorList>
            <person name="De Vega J J."/>
            <person name="De Vega J J."/>
        </authorList>
    </citation>
    <scope>NUCLEOTIDE SEQUENCE</scope>
</reference>
<dbReference type="SUPFAM" id="SSF56219">
    <property type="entry name" value="DNase I-like"/>
    <property type="match status" value="1"/>
</dbReference>
<dbReference type="Pfam" id="PF14529">
    <property type="entry name" value="Exo_endo_phos_2"/>
    <property type="match status" value="1"/>
</dbReference>
<dbReference type="Gene3D" id="3.60.10.10">
    <property type="entry name" value="Endonuclease/exonuclease/phosphatase"/>
    <property type="match status" value="1"/>
</dbReference>
<dbReference type="EMBL" id="CAVNYO010000417">
    <property type="protein sequence ID" value="CAK5276987.1"/>
    <property type="molecule type" value="Genomic_DNA"/>
</dbReference>
<sequence>MLNSLQPSRYNLALIQEPNINFRGVSRTNYHFTLVYPTTHSLDPKATQSLILVRTSIPSAKWTKIKIHSPDITAIELQTDQRTIRIMNIYNDCRHNKSLEAIAAYIADPQNQPTSDRQLSYIWARDFNRHHPIWDKEWNHHLFTNRNQQLALKLLQMLSRHKMAMTLLKDIPTLKAHATGNYTCTDNVFCSEDMAENFITCGTAPTLHPTKTDHIPILFSFHLDVGNRTFKTELESDGLAGIQENARGRTRTTPAERFLESHSKCKEDPLGQMAQQADRGRHMEHTKARRRAPHGRWQSAYSQWLLQNDT</sequence>
<keyword evidence="3" id="KW-1185">Reference proteome</keyword>
<evidence type="ECO:0000313" key="2">
    <source>
        <dbReference type="EMBL" id="CAK5276987.1"/>
    </source>
</evidence>